<dbReference type="InterPro" id="IPR058347">
    <property type="entry name" value="DUF8034"/>
</dbReference>
<evidence type="ECO:0000313" key="1">
    <source>
        <dbReference type="EMBL" id="SHM86688.1"/>
    </source>
</evidence>
<dbReference type="SUPFAM" id="SSF48208">
    <property type="entry name" value="Six-hairpin glycosidases"/>
    <property type="match status" value="1"/>
</dbReference>
<proteinExistence type="predicted"/>
<dbReference type="Proteomes" id="UP000184111">
    <property type="component" value="Unassembled WGS sequence"/>
</dbReference>
<dbReference type="GO" id="GO:0005975">
    <property type="term" value="P:carbohydrate metabolic process"/>
    <property type="evidence" value="ECO:0007669"/>
    <property type="project" value="InterPro"/>
</dbReference>
<dbReference type="STRING" id="310782.SAMN05216499_115127"/>
<keyword evidence="2" id="KW-1185">Reference proteome</keyword>
<dbReference type="EMBL" id="FRBI01000015">
    <property type="protein sequence ID" value="SHM86688.1"/>
    <property type="molecule type" value="Genomic_DNA"/>
</dbReference>
<reference evidence="1 2" key="1">
    <citation type="submission" date="2016-11" db="EMBL/GenBank/DDBJ databases">
        <authorList>
            <person name="Jaros S."/>
            <person name="Januszkiewicz K."/>
            <person name="Wedrychowicz H."/>
        </authorList>
    </citation>
    <scope>NUCLEOTIDE SEQUENCE [LARGE SCALE GENOMIC DNA]</scope>
    <source>
        <strain evidence="1 2">CGMCC 4.2025</strain>
    </source>
</reference>
<dbReference type="AlphaFoldDB" id="A0A1M7M8T2"/>
<gene>
    <name evidence="1" type="ORF">SAMN05216499_115127</name>
</gene>
<dbReference type="Pfam" id="PF26099">
    <property type="entry name" value="DUF8034"/>
    <property type="match status" value="1"/>
</dbReference>
<dbReference type="OrthoDB" id="7936138at2"/>
<sequence length="643" mass="71652">MHPVITASVPLLEPPGWALAQRELFDLLDRAWRRFSDDFTEPDGRLRYTGELTSRDGVDDFYEVFFNWPQLYLLGGADDLLAQSERHWEGVTRQLTELGMLKDEYERGYDWFHQGESLLLLYFLCMAAPDRWAGRARRFADLYVDPGYGNYDPEHRIIRRPHNGSDPGRDGLFDGDAYPWLPKEAQMYGYPLGWLPAAGTEQPPLDADPRLGEEMRRRMGSGDTAVNLAAAGLVLNAWILSGEQRYADWIAAYVGAWRERAAANGGILPDNVAPDGTVGGLLEGRWYGGHYGWSWPHGWYSVGHAAIVAALAGATATGDDSYLDLVRPALDEIISHGKVMAFTEADSSIRSKWIPQLADDVRTPTLHVPFRYGDDGWFDYNPMLMAVPTALWHHTASEADRARVEHLRTATGYDWRTVRSFRSKEEAGHEEPWLAFLAGDDPAYPEKILAAAQAQVRHRLSRMAAYRDTEVPEADIHLWQQSNPVVTEALVQLTWGGPQVVYNGGLQQARVRYHDASARRPGLPPGVAALVSAIDPDATVLDLVNLDPESARSVIVQAGAFSEHTIRSVDHSVCEDPSWIGGLYDYGHTAPTVTTASTPVGGPWLRVDLPRSSTVRLILRLDLRTRAASYRSPFDEPAEQTSP</sequence>
<organism evidence="1 2">
    <name type="scientific">Actinacidiphila paucisporea</name>
    <dbReference type="NCBI Taxonomy" id="310782"/>
    <lineage>
        <taxon>Bacteria</taxon>
        <taxon>Bacillati</taxon>
        <taxon>Actinomycetota</taxon>
        <taxon>Actinomycetes</taxon>
        <taxon>Kitasatosporales</taxon>
        <taxon>Streptomycetaceae</taxon>
        <taxon>Actinacidiphila</taxon>
    </lineage>
</organism>
<dbReference type="InterPro" id="IPR008928">
    <property type="entry name" value="6-hairpin_glycosidase_sf"/>
</dbReference>
<evidence type="ECO:0000313" key="2">
    <source>
        <dbReference type="Proteomes" id="UP000184111"/>
    </source>
</evidence>
<dbReference type="RefSeq" id="WP_073500756.1">
    <property type="nucleotide sequence ID" value="NZ_FRBI01000015.1"/>
</dbReference>
<name>A0A1M7M8T2_9ACTN</name>
<accession>A0A1M7M8T2</accession>
<protein>
    <submittedName>
        <fullName evidence="1">Uncharacterized protein</fullName>
    </submittedName>
</protein>